<keyword evidence="2" id="KW-0547">Nucleotide-binding</keyword>
<dbReference type="EMBL" id="CP128986">
    <property type="protein sequence ID" value="WOC14485.1"/>
    <property type="molecule type" value="Genomic_DNA"/>
</dbReference>
<dbReference type="SMART" id="SM00382">
    <property type="entry name" value="AAA"/>
    <property type="match status" value="1"/>
</dbReference>
<accession>A0AA97GX20</accession>
<evidence type="ECO:0000256" key="2">
    <source>
        <dbReference type="ARBA" id="ARBA00022741"/>
    </source>
</evidence>
<dbReference type="PANTHER" id="PTHR42794:SF1">
    <property type="entry name" value="HEMIN IMPORT ATP-BINDING PROTEIN HMUV"/>
    <property type="match status" value="1"/>
</dbReference>
<proteinExistence type="predicted"/>
<evidence type="ECO:0000256" key="3">
    <source>
        <dbReference type="ARBA" id="ARBA00022840"/>
    </source>
</evidence>
<dbReference type="FunFam" id="3.40.50.300:FF:000134">
    <property type="entry name" value="Iron-enterobactin ABC transporter ATP-binding protein"/>
    <property type="match status" value="1"/>
</dbReference>
<keyword evidence="3 6" id="KW-0067">ATP-binding</keyword>
<reference evidence="6" key="1">
    <citation type="submission" date="2023-06" db="EMBL/GenBank/DDBJ databases">
        <title>Gordonia sp. nov. and Pseudochrobactrum sp. nov., two species isolated from the burying beetle Nicrophorus vespilloides.</title>
        <authorList>
            <person name="Poehlein A."/>
            <person name="Guzman J."/>
            <person name="Daniel R."/>
            <person name="Vilcinskas A."/>
        </authorList>
    </citation>
    <scope>NUCLEOTIDE SEQUENCE</scope>
    <source>
        <strain evidence="6">MP11Mi</strain>
    </source>
</reference>
<dbReference type="PANTHER" id="PTHR42794">
    <property type="entry name" value="HEMIN IMPORT ATP-BINDING PROTEIN HMUV"/>
    <property type="match status" value="1"/>
</dbReference>
<dbReference type="RefSeq" id="WP_420040220.1">
    <property type="nucleotide sequence ID" value="NZ_CP128986.1"/>
</dbReference>
<evidence type="ECO:0000256" key="4">
    <source>
        <dbReference type="ARBA" id="ARBA00022967"/>
    </source>
</evidence>
<name>A0AA97GX20_9ACTN</name>
<keyword evidence="1" id="KW-0813">Transport</keyword>
<dbReference type="PROSITE" id="PS00211">
    <property type="entry name" value="ABC_TRANSPORTER_1"/>
    <property type="match status" value="1"/>
</dbReference>
<dbReference type="NCBIfam" id="NF010068">
    <property type="entry name" value="PRK13548.1"/>
    <property type="match status" value="1"/>
</dbReference>
<dbReference type="AlphaFoldDB" id="A0AA97GX20"/>
<dbReference type="CDD" id="cd03214">
    <property type="entry name" value="ABC_Iron-Siderophores_B12_Hemin"/>
    <property type="match status" value="1"/>
</dbReference>
<dbReference type="Gene3D" id="3.40.50.300">
    <property type="entry name" value="P-loop containing nucleotide triphosphate hydrolases"/>
    <property type="match status" value="1"/>
</dbReference>
<feature type="domain" description="ABC transporter" evidence="5">
    <location>
        <begin position="12"/>
        <end position="245"/>
    </location>
</feature>
<sequence length="263" mass="27995">MSAATTRPGAPILVESVSIELGHRAVVRDVTFDVAPGELVALVGPNGCGKSTLLSAISGIRSPAAGRVAIGDDDVAHADARSLARLRSLVTQSNRLDTPFTVREVVEMGRYPWTRTPEALRSEELIDAAISECSLDDLVDRPFAHLSGGQQARVSLARALAQDTPVLLLDEPTAALDIGHSEQVLSILSARANAGATVLLVVHDLSLAAAYADRVAVMKDGQVRAIGPVADVMTEDLLTETYDHPVMVFDHPETGERMILPRR</sequence>
<organism evidence="6">
    <name type="scientific">Gordonia sp. MP11Mi</name>
    <dbReference type="NCBI Taxonomy" id="3022769"/>
    <lineage>
        <taxon>Bacteria</taxon>
        <taxon>Bacillati</taxon>
        <taxon>Actinomycetota</taxon>
        <taxon>Actinomycetes</taxon>
        <taxon>Mycobacteriales</taxon>
        <taxon>Gordoniaceae</taxon>
        <taxon>Gordonia</taxon>
    </lineage>
</organism>
<protein>
    <submittedName>
        <fullName evidence="6">Fe(3+) dicitrate transport ATP-binding protein FecE</fullName>
    </submittedName>
</protein>
<dbReference type="InterPro" id="IPR003593">
    <property type="entry name" value="AAA+_ATPase"/>
</dbReference>
<evidence type="ECO:0000313" key="6">
    <source>
        <dbReference type="EMBL" id="WOC14485.1"/>
    </source>
</evidence>
<dbReference type="InterPro" id="IPR027417">
    <property type="entry name" value="P-loop_NTPase"/>
</dbReference>
<gene>
    <name evidence="6" type="primary">fecE_3</name>
    <name evidence="6" type="ORF">MP11Mi_36070</name>
</gene>
<evidence type="ECO:0000256" key="1">
    <source>
        <dbReference type="ARBA" id="ARBA00022448"/>
    </source>
</evidence>
<keyword evidence="4" id="KW-1278">Translocase</keyword>
<dbReference type="InterPro" id="IPR003439">
    <property type="entry name" value="ABC_transporter-like_ATP-bd"/>
</dbReference>
<dbReference type="GO" id="GO:0005524">
    <property type="term" value="F:ATP binding"/>
    <property type="evidence" value="ECO:0007669"/>
    <property type="project" value="UniProtKB-KW"/>
</dbReference>
<dbReference type="PROSITE" id="PS50893">
    <property type="entry name" value="ABC_TRANSPORTER_2"/>
    <property type="match status" value="1"/>
</dbReference>
<dbReference type="GO" id="GO:0016887">
    <property type="term" value="F:ATP hydrolysis activity"/>
    <property type="evidence" value="ECO:0007669"/>
    <property type="project" value="InterPro"/>
</dbReference>
<evidence type="ECO:0000259" key="5">
    <source>
        <dbReference type="PROSITE" id="PS50893"/>
    </source>
</evidence>
<dbReference type="SUPFAM" id="SSF52540">
    <property type="entry name" value="P-loop containing nucleoside triphosphate hydrolases"/>
    <property type="match status" value="1"/>
</dbReference>
<dbReference type="Pfam" id="PF00005">
    <property type="entry name" value="ABC_tran"/>
    <property type="match status" value="1"/>
</dbReference>
<dbReference type="InterPro" id="IPR017871">
    <property type="entry name" value="ABC_transporter-like_CS"/>
</dbReference>